<protein>
    <submittedName>
        <fullName evidence="1">Uncharacterized protein</fullName>
    </submittedName>
</protein>
<geneLocation type="mitochondrion" evidence="1"/>
<organism evidence="1">
    <name type="scientific">Picea glauca</name>
    <name type="common">White spruce</name>
    <name type="synonym">Pinus glauca</name>
    <dbReference type="NCBI Taxonomy" id="3330"/>
    <lineage>
        <taxon>Eukaryota</taxon>
        <taxon>Viridiplantae</taxon>
        <taxon>Streptophyta</taxon>
        <taxon>Embryophyta</taxon>
        <taxon>Tracheophyta</taxon>
        <taxon>Spermatophyta</taxon>
        <taxon>Pinopsida</taxon>
        <taxon>Pinidae</taxon>
        <taxon>Conifers I</taxon>
        <taxon>Pinales</taxon>
        <taxon>Pinaceae</taxon>
        <taxon>Picea</taxon>
    </lineage>
</organism>
<evidence type="ECO:0000313" key="1">
    <source>
        <dbReference type="EMBL" id="KUM51438.1"/>
    </source>
</evidence>
<proteinExistence type="predicted"/>
<keyword evidence="1" id="KW-0496">Mitochondrion</keyword>
<gene>
    <name evidence="1" type="ORF">ABT39_MTgene1286</name>
</gene>
<sequence>MGSECFMFKPVIEGDVYNEYPECSKVLDKLFYSCFPPSPIGIGGAACELLSTL</sequence>
<comment type="caution">
    <text evidence="1">The sequence shown here is derived from an EMBL/GenBank/DDBJ whole genome shotgun (WGS) entry which is preliminary data.</text>
</comment>
<reference evidence="1" key="1">
    <citation type="journal article" date="2015" name="Genome Biol. Evol.">
        <title>Organellar Genomes of White Spruce (Picea glauca): Assembly and Annotation.</title>
        <authorList>
            <person name="Jackman S.D."/>
            <person name="Warren R.L."/>
            <person name="Gibb E.A."/>
            <person name="Vandervalk B.P."/>
            <person name="Mohamadi H."/>
            <person name="Chu J."/>
            <person name="Raymond A."/>
            <person name="Pleasance S."/>
            <person name="Coope R."/>
            <person name="Wildung M.R."/>
            <person name="Ritland C.E."/>
            <person name="Bousquet J."/>
            <person name="Jones S.J."/>
            <person name="Bohlmann J."/>
            <person name="Birol I."/>
        </authorList>
    </citation>
    <scope>NUCLEOTIDE SEQUENCE [LARGE SCALE GENOMIC DNA]</scope>
    <source>
        <tissue evidence="1">Flushing bud</tissue>
    </source>
</reference>
<dbReference type="AlphaFoldDB" id="A0A117NJE8"/>
<name>A0A117NJE8_PICGL</name>
<dbReference type="EMBL" id="LKAM01000001">
    <property type="protein sequence ID" value="KUM51438.1"/>
    <property type="molecule type" value="Genomic_DNA"/>
</dbReference>
<accession>A0A117NJE8</accession>